<evidence type="ECO:0000313" key="3">
    <source>
        <dbReference type="Proteomes" id="UP000236544"/>
    </source>
</evidence>
<dbReference type="Pfam" id="PF16588">
    <property type="entry name" value="zf-C2H2_10"/>
    <property type="match status" value="1"/>
</dbReference>
<accession>A0A0P1KNM8</accession>
<reference evidence="3" key="1">
    <citation type="submission" date="2015-10" db="EMBL/GenBank/DDBJ databases">
        <authorList>
            <person name="Devillers H."/>
        </authorList>
    </citation>
    <scope>NUCLEOTIDE SEQUENCE [LARGE SCALE GENOMIC DNA]</scope>
</reference>
<feature type="region of interest" description="Disordered" evidence="1">
    <location>
        <begin position="99"/>
        <end position="118"/>
    </location>
</feature>
<dbReference type="Proteomes" id="UP000236544">
    <property type="component" value="Unassembled WGS sequence"/>
</dbReference>
<dbReference type="AlphaFoldDB" id="A0A0P1KNM8"/>
<protein>
    <submittedName>
        <fullName evidence="2">LAQU0S02e08438g1_1</fullName>
    </submittedName>
</protein>
<organism evidence="2 3">
    <name type="scientific">Lachancea quebecensis</name>
    <dbReference type="NCBI Taxonomy" id="1654605"/>
    <lineage>
        <taxon>Eukaryota</taxon>
        <taxon>Fungi</taxon>
        <taxon>Dikarya</taxon>
        <taxon>Ascomycota</taxon>
        <taxon>Saccharomycotina</taxon>
        <taxon>Saccharomycetes</taxon>
        <taxon>Saccharomycetales</taxon>
        <taxon>Saccharomycetaceae</taxon>
        <taxon>Lachancea</taxon>
    </lineage>
</organism>
<sequence>MSSQAQDPEQVSRAVDALARSILAKRIEEHKSKSGRMRQLELLKQHFDALMLAHQAQQEPEPHAPLLDAAQLDQELKQGLEVVEREGRSYVLLPLAAKPKAAPATTPAAGAASAAPKHTKKKKNKILCSYCREAGHVRARCEKRLLGDGGGL</sequence>
<evidence type="ECO:0000256" key="1">
    <source>
        <dbReference type="SAM" id="MobiDB-lite"/>
    </source>
</evidence>
<feature type="compositionally biased region" description="Low complexity" evidence="1">
    <location>
        <begin position="99"/>
        <end position="116"/>
    </location>
</feature>
<name>A0A0P1KNM8_9SACH</name>
<keyword evidence="3" id="KW-1185">Reference proteome</keyword>
<proteinExistence type="predicted"/>
<dbReference type="OrthoDB" id="4069967at2759"/>
<gene>
    <name evidence="2" type="ORF">LAQU0_S02e08438g</name>
</gene>
<dbReference type="EMBL" id="LN890542">
    <property type="protein sequence ID" value="CUS21205.1"/>
    <property type="molecule type" value="Genomic_DNA"/>
</dbReference>
<evidence type="ECO:0000313" key="2">
    <source>
        <dbReference type="EMBL" id="CUS21205.1"/>
    </source>
</evidence>